<name>A0A1B7NGT8_9AGAM</name>
<dbReference type="STRING" id="1314800.A0A1B7NGT8"/>
<dbReference type="PANTHER" id="PTHR36167:SF3">
    <property type="entry name" value="C2H2 FINGER DOMAIN TRANSCRIPTION FACTOR (EUROFUNG)-RELATED"/>
    <property type="match status" value="1"/>
</dbReference>
<organism evidence="4 5">
    <name type="scientific">Rhizopogon vinicolor AM-OR11-026</name>
    <dbReference type="NCBI Taxonomy" id="1314800"/>
    <lineage>
        <taxon>Eukaryota</taxon>
        <taxon>Fungi</taxon>
        <taxon>Dikarya</taxon>
        <taxon>Basidiomycota</taxon>
        <taxon>Agaricomycotina</taxon>
        <taxon>Agaricomycetes</taxon>
        <taxon>Agaricomycetidae</taxon>
        <taxon>Boletales</taxon>
        <taxon>Suillineae</taxon>
        <taxon>Rhizopogonaceae</taxon>
        <taxon>Rhizopogon</taxon>
    </lineage>
</organism>
<evidence type="ECO:0000256" key="2">
    <source>
        <dbReference type="SAM" id="MobiDB-lite"/>
    </source>
</evidence>
<feature type="compositionally biased region" description="Low complexity" evidence="2">
    <location>
        <begin position="313"/>
        <end position="324"/>
    </location>
</feature>
<feature type="region of interest" description="Disordered" evidence="2">
    <location>
        <begin position="541"/>
        <end position="572"/>
    </location>
</feature>
<accession>A0A1B7NGT8</accession>
<dbReference type="AlphaFoldDB" id="A0A1B7NGT8"/>
<feature type="region of interest" description="Disordered" evidence="2">
    <location>
        <begin position="486"/>
        <end position="514"/>
    </location>
</feature>
<dbReference type="InterPro" id="IPR013087">
    <property type="entry name" value="Znf_C2H2_type"/>
</dbReference>
<reference evidence="4 5" key="1">
    <citation type="submission" date="2016-06" db="EMBL/GenBank/DDBJ databases">
        <title>Comparative genomics of the ectomycorrhizal sister species Rhizopogon vinicolor and Rhizopogon vesiculosus (Basidiomycota: Boletales) reveals a divergence of the mating type B locus.</title>
        <authorList>
            <consortium name="DOE Joint Genome Institute"/>
            <person name="Mujic A.B."/>
            <person name="Kuo A."/>
            <person name="Tritt A."/>
            <person name="Lipzen A."/>
            <person name="Chen C."/>
            <person name="Johnson J."/>
            <person name="Sharma A."/>
            <person name="Barry K."/>
            <person name="Grigoriev I.V."/>
            <person name="Spatafora J.W."/>
        </authorList>
    </citation>
    <scope>NUCLEOTIDE SEQUENCE [LARGE SCALE GENOMIC DNA]</scope>
    <source>
        <strain evidence="4 5">AM-OR11-026</strain>
    </source>
</reference>
<evidence type="ECO:0000313" key="4">
    <source>
        <dbReference type="EMBL" id="OAX43972.1"/>
    </source>
</evidence>
<feature type="region of interest" description="Disordered" evidence="2">
    <location>
        <begin position="448"/>
        <end position="467"/>
    </location>
</feature>
<gene>
    <name evidence="4" type="ORF">K503DRAFT_730491</name>
</gene>
<keyword evidence="5" id="KW-1185">Reference proteome</keyword>
<dbReference type="InterPro" id="IPR039327">
    <property type="entry name" value="CON7-like"/>
</dbReference>
<dbReference type="GO" id="GO:0006355">
    <property type="term" value="P:regulation of DNA-templated transcription"/>
    <property type="evidence" value="ECO:0007669"/>
    <property type="project" value="InterPro"/>
</dbReference>
<feature type="compositionally biased region" description="Polar residues" evidence="2">
    <location>
        <begin position="90"/>
        <end position="108"/>
    </location>
</feature>
<dbReference type="GO" id="GO:0008270">
    <property type="term" value="F:zinc ion binding"/>
    <property type="evidence" value="ECO:0007669"/>
    <property type="project" value="UniProtKB-KW"/>
</dbReference>
<evidence type="ECO:0000256" key="1">
    <source>
        <dbReference type="PROSITE-ProRule" id="PRU00042"/>
    </source>
</evidence>
<keyword evidence="1" id="KW-0863">Zinc-finger</keyword>
<dbReference type="PROSITE" id="PS00028">
    <property type="entry name" value="ZINC_FINGER_C2H2_1"/>
    <property type="match status" value="1"/>
</dbReference>
<dbReference type="PANTHER" id="PTHR36167">
    <property type="entry name" value="C2H2 FINGER DOMAIN TRANSCRIPTION FACTOR (EUROFUNG)-RELATED"/>
    <property type="match status" value="1"/>
</dbReference>
<feature type="region of interest" description="Disordered" evidence="2">
    <location>
        <begin position="302"/>
        <end position="333"/>
    </location>
</feature>
<dbReference type="PROSITE" id="PS50157">
    <property type="entry name" value="ZINC_FINGER_C2H2_2"/>
    <property type="match status" value="1"/>
</dbReference>
<sequence>MQAPLLLQPPPLLAIAQKNITRPRVPQHFSFDDLSSLIDLPQPMTVENDHDYSSQSGTNYTYAPRPQFDDAHSALNHNLYDASSSSSSSQTPQPFNSLPNFSQPSNYALVSHARNSDGTSPDNSASRCSPSPVDDHPTTSFPQPYSAPHHQDHFPSSVTSYPPDMGITSNLSTRGTDKYAHALLDQRRMSEPAMFGSAIGSYSTNSSTDLASARYQQLQHQYTPSYTSPRLYGSYSSSLQRTLSTGSVRDHLSGSSWRDQDQIPLHSYDSAELEEPISPLNPNFSGGESSPTMGFLGMPYGNVSDDYGPSPPGTGTSTSSNTPGIRRFVDASGSNTDNKQYSFVALPGNAVKKRPRRRYDEIERLYQCSWPSCAKAYGTLNHLNAHVTMQKHGPKRSPNEFKELRKQWRKSKKEEADARAAAMARSTHHPYLQRHDSYPEIEYRLRSHSQQGAHDQFTPPAGSPEDMHEIDMQDVYERRQQRFSGLFPPASRTSSPAYTTIHQPTMSSPHSVMNRVPANTLLPGYEHTGGSADLDVYASYGVYGANRPGSGHGSLGSYDEKRRSSLYDDKQS</sequence>
<evidence type="ECO:0000259" key="3">
    <source>
        <dbReference type="PROSITE" id="PS50157"/>
    </source>
</evidence>
<evidence type="ECO:0000313" key="5">
    <source>
        <dbReference type="Proteomes" id="UP000092154"/>
    </source>
</evidence>
<dbReference type="OrthoDB" id="1939603at2759"/>
<feature type="compositionally biased region" description="Polar residues" evidence="2">
    <location>
        <begin position="116"/>
        <end position="129"/>
    </location>
</feature>
<protein>
    <recommendedName>
        <fullName evidence="3">C2H2-type domain-containing protein</fullName>
    </recommendedName>
</protein>
<dbReference type="InParanoid" id="A0A1B7NGT8"/>
<keyword evidence="1" id="KW-0862">Zinc</keyword>
<feature type="domain" description="C2H2-type" evidence="3">
    <location>
        <begin position="366"/>
        <end position="397"/>
    </location>
</feature>
<feature type="compositionally biased region" description="Basic and acidic residues" evidence="2">
    <location>
        <begin position="558"/>
        <end position="572"/>
    </location>
</feature>
<dbReference type="EMBL" id="KV448130">
    <property type="protein sequence ID" value="OAX43972.1"/>
    <property type="molecule type" value="Genomic_DNA"/>
</dbReference>
<feature type="region of interest" description="Disordered" evidence="2">
    <location>
        <begin position="45"/>
        <end position="173"/>
    </location>
</feature>
<feature type="compositionally biased region" description="Polar residues" evidence="2">
    <location>
        <begin position="491"/>
        <end position="511"/>
    </location>
</feature>
<dbReference type="Proteomes" id="UP000092154">
    <property type="component" value="Unassembled WGS sequence"/>
</dbReference>
<proteinExistence type="predicted"/>
<keyword evidence="1" id="KW-0479">Metal-binding</keyword>